<accession>A0A1B9H369</accession>
<keyword evidence="2" id="KW-1185">Reference proteome</keyword>
<dbReference type="AlphaFoldDB" id="A0A1B9H369"/>
<name>A0A1B9H369_9TREE</name>
<evidence type="ECO:0000313" key="1">
    <source>
        <dbReference type="EMBL" id="OCF37718.1"/>
    </source>
</evidence>
<gene>
    <name evidence="1" type="ORF">I316_00845</name>
</gene>
<protein>
    <submittedName>
        <fullName evidence="1">Uncharacterized protein</fullName>
    </submittedName>
</protein>
<dbReference type="EMBL" id="KV700122">
    <property type="protein sequence ID" value="OCF37718.1"/>
    <property type="molecule type" value="Genomic_DNA"/>
</dbReference>
<reference evidence="1 2" key="1">
    <citation type="submission" date="2013-07" db="EMBL/GenBank/DDBJ databases">
        <title>The Genome Sequence of Cryptococcus heveanensis BCC8398.</title>
        <authorList>
            <consortium name="The Broad Institute Genome Sequencing Platform"/>
            <person name="Cuomo C."/>
            <person name="Litvintseva A."/>
            <person name="Chen Y."/>
            <person name="Heitman J."/>
            <person name="Sun S."/>
            <person name="Springer D."/>
            <person name="Dromer F."/>
            <person name="Young S.K."/>
            <person name="Zeng Q."/>
            <person name="Gargeya S."/>
            <person name="Fitzgerald M."/>
            <person name="Abouelleil A."/>
            <person name="Alvarado L."/>
            <person name="Berlin A.M."/>
            <person name="Chapman S.B."/>
            <person name="Dewar J."/>
            <person name="Goldberg J."/>
            <person name="Griggs A."/>
            <person name="Gujja S."/>
            <person name="Hansen M."/>
            <person name="Howarth C."/>
            <person name="Imamovic A."/>
            <person name="Larimer J."/>
            <person name="McCowan C."/>
            <person name="Murphy C."/>
            <person name="Pearson M."/>
            <person name="Priest M."/>
            <person name="Roberts A."/>
            <person name="Saif S."/>
            <person name="Shea T."/>
            <person name="Sykes S."/>
            <person name="Wortman J."/>
            <person name="Nusbaum C."/>
            <person name="Birren B."/>
        </authorList>
    </citation>
    <scope>NUCLEOTIDE SEQUENCE [LARGE SCALE GENOMIC DNA]</scope>
    <source>
        <strain evidence="1 2">BCC8398</strain>
    </source>
</reference>
<dbReference type="Proteomes" id="UP000092666">
    <property type="component" value="Unassembled WGS sequence"/>
</dbReference>
<reference evidence="2" key="2">
    <citation type="submission" date="2013-12" db="EMBL/GenBank/DDBJ databases">
        <title>Evolution of pathogenesis and genome organization in the Tremellales.</title>
        <authorList>
            <person name="Cuomo C."/>
            <person name="Litvintseva A."/>
            <person name="Heitman J."/>
            <person name="Chen Y."/>
            <person name="Sun S."/>
            <person name="Springer D."/>
            <person name="Dromer F."/>
            <person name="Young S."/>
            <person name="Zeng Q."/>
            <person name="Chapman S."/>
            <person name="Gujja S."/>
            <person name="Saif S."/>
            <person name="Birren B."/>
        </authorList>
    </citation>
    <scope>NUCLEOTIDE SEQUENCE [LARGE SCALE GENOMIC DNA]</scope>
    <source>
        <strain evidence="2">BCC8398</strain>
    </source>
</reference>
<organism evidence="1 2">
    <name type="scientific">Kwoniella heveanensis BCC8398</name>
    <dbReference type="NCBI Taxonomy" id="1296120"/>
    <lineage>
        <taxon>Eukaryota</taxon>
        <taxon>Fungi</taxon>
        <taxon>Dikarya</taxon>
        <taxon>Basidiomycota</taxon>
        <taxon>Agaricomycotina</taxon>
        <taxon>Tremellomycetes</taxon>
        <taxon>Tremellales</taxon>
        <taxon>Cryptococcaceae</taxon>
        <taxon>Kwoniella</taxon>
    </lineage>
</organism>
<sequence length="334" mass="37080">MEELLSEKCETLSRQIASTYIGMRPENDPVLVNVFGTTDAAVETLMDAPDLRGQVDGYVLGVFERFATDCDQVNASASQYEDSIASMSMTIGQVPGSEYMGITRIQASAPLEVATTTNERHVGEGLGVVEGAPEGDRSGVDTHTYTLSKYGTFKAPKFPSQYQKKLRKSESNQCSSVAQRLAAEASSRLLQELTDQSYDPSVYIEPDRRDQQLSEFRSEWNKIDWTTVAPKACKVLARDMYTELKDRTAYRYEVERSGTGSMGNIQAVLTLDPLQTEGRSGKFSRKPREGLGEYAVSFALMSTDGYFNDHTARGCTVYLDKSVDLTDKKYRKAD</sequence>
<proteinExistence type="predicted"/>
<evidence type="ECO:0000313" key="2">
    <source>
        <dbReference type="Proteomes" id="UP000092666"/>
    </source>
</evidence>